<evidence type="ECO:0000313" key="2">
    <source>
        <dbReference type="Proteomes" id="UP000070093"/>
    </source>
</evidence>
<dbReference type="Proteomes" id="UP000070093">
    <property type="component" value="Unassembled WGS sequence"/>
</dbReference>
<dbReference type="AlphaFoldDB" id="A0A137SSA5"/>
<accession>A0A137SSA5</accession>
<gene>
    <name evidence="1" type="ORF">HMPREF3202_01877</name>
</gene>
<dbReference type="EMBL" id="LTAG01000109">
    <property type="protein sequence ID" value="KXO15350.1"/>
    <property type="molecule type" value="Genomic_DNA"/>
</dbReference>
<reference evidence="1 2" key="1">
    <citation type="submission" date="2016-02" db="EMBL/GenBank/DDBJ databases">
        <authorList>
            <person name="Wen L."/>
            <person name="He K."/>
            <person name="Yang H."/>
        </authorList>
    </citation>
    <scope>NUCLEOTIDE SEQUENCE [LARGE SCALE GENOMIC DNA]</scope>
    <source>
        <strain evidence="1 2">GED7880</strain>
    </source>
</reference>
<protein>
    <submittedName>
        <fullName evidence="1">Uncharacterized protein</fullName>
    </submittedName>
</protein>
<dbReference type="PATRIC" id="fig|28125.4.peg.1868"/>
<comment type="caution">
    <text evidence="1">The sequence shown here is derived from an EMBL/GenBank/DDBJ whole genome shotgun (WGS) entry which is preliminary data.</text>
</comment>
<name>A0A137SSA5_9BACT</name>
<sequence>MEAKISKKNVFPFLNAYKNVKNNETALFFNCFYVNLHVKDHEE</sequence>
<organism evidence="1 2">
    <name type="scientific">Prevotella bivia</name>
    <dbReference type="NCBI Taxonomy" id="28125"/>
    <lineage>
        <taxon>Bacteria</taxon>
        <taxon>Pseudomonadati</taxon>
        <taxon>Bacteroidota</taxon>
        <taxon>Bacteroidia</taxon>
        <taxon>Bacteroidales</taxon>
        <taxon>Prevotellaceae</taxon>
        <taxon>Prevotella</taxon>
    </lineage>
</organism>
<proteinExistence type="predicted"/>
<evidence type="ECO:0000313" key="1">
    <source>
        <dbReference type="EMBL" id="KXO15350.1"/>
    </source>
</evidence>